<sequence length="122" mass="12952">MFRIALASLCLVTAAPAFAGDQSLYPHVHTNTPIVGSYTNPINYRPHNATGDNKGRGFVEAEIVRSGGYSESNTKYLASTRSGAGSILENGPVTEVFVENLPALNGTYAPRRVLLGSNLPSN</sequence>
<keyword evidence="3" id="KW-1185">Reference proteome</keyword>
<dbReference type="OrthoDB" id="7849812at2"/>
<protein>
    <submittedName>
        <fullName evidence="2">Uncharacterized protein</fullName>
    </submittedName>
</protein>
<name>A0A1M4YJ85_9RHOB</name>
<reference evidence="3" key="1">
    <citation type="submission" date="2016-11" db="EMBL/GenBank/DDBJ databases">
        <authorList>
            <person name="Varghese N."/>
            <person name="Submissions S."/>
        </authorList>
    </citation>
    <scope>NUCLEOTIDE SEQUENCE [LARGE SCALE GENOMIC DNA]</scope>
    <source>
        <strain evidence="3">DSM 100566</strain>
    </source>
</reference>
<dbReference type="RefSeq" id="WP_073142913.1">
    <property type="nucleotide sequence ID" value="NZ_FQUV01000003.1"/>
</dbReference>
<proteinExistence type="predicted"/>
<dbReference type="Proteomes" id="UP000184144">
    <property type="component" value="Unassembled WGS sequence"/>
</dbReference>
<accession>A0A1M4YJ85</accession>
<evidence type="ECO:0000313" key="2">
    <source>
        <dbReference type="EMBL" id="SHF05713.1"/>
    </source>
</evidence>
<keyword evidence="1" id="KW-0732">Signal</keyword>
<feature type="chain" id="PRO_5012861098" evidence="1">
    <location>
        <begin position="20"/>
        <end position="122"/>
    </location>
</feature>
<organism evidence="2 3">
    <name type="scientific">Litoreibacter ascidiaceicola</name>
    <dbReference type="NCBI Taxonomy" id="1486859"/>
    <lineage>
        <taxon>Bacteria</taxon>
        <taxon>Pseudomonadati</taxon>
        <taxon>Pseudomonadota</taxon>
        <taxon>Alphaproteobacteria</taxon>
        <taxon>Rhodobacterales</taxon>
        <taxon>Roseobacteraceae</taxon>
        <taxon>Litoreibacter</taxon>
    </lineage>
</organism>
<dbReference type="AlphaFoldDB" id="A0A1M4YJ85"/>
<gene>
    <name evidence="2" type="ORF">SAMN05444273_103564</name>
</gene>
<feature type="signal peptide" evidence="1">
    <location>
        <begin position="1"/>
        <end position="19"/>
    </location>
</feature>
<evidence type="ECO:0000313" key="3">
    <source>
        <dbReference type="Proteomes" id="UP000184144"/>
    </source>
</evidence>
<dbReference type="EMBL" id="FQUV01000003">
    <property type="protein sequence ID" value="SHF05713.1"/>
    <property type="molecule type" value="Genomic_DNA"/>
</dbReference>
<evidence type="ECO:0000256" key="1">
    <source>
        <dbReference type="SAM" id="SignalP"/>
    </source>
</evidence>